<feature type="compositionally biased region" description="Polar residues" evidence="1">
    <location>
        <begin position="57"/>
        <end position="95"/>
    </location>
</feature>
<comment type="caution">
    <text evidence="2">The sequence shown here is derived from an EMBL/GenBank/DDBJ whole genome shotgun (WGS) entry which is preliminary data.</text>
</comment>
<evidence type="ECO:0000313" key="3">
    <source>
        <dbReference type="Proteomes" id="UP001066276"/>
    </source>
</evidence>
<accession>A0AAV7T3R9</accession>
<sequence>MSQILDNVQENRWLQEGQYQGIREDLQAINNTLISIAGVLADMANIMREAGSHQRAPGTSQSEIATSQSSEQPSTSAAASGQEAPSQDQQPTSTLPPAEGEDLHCMCCCDLSLEPTMARVTGERAPAFTSEELERLVDGVLPQYGLLYGPPDKQVSTLWARCMWYECMEVCVKASCNGEGRPLCWVHIKCWAMCVPIVMQTGMVGHSCYRLDCLSNVVLLSVLPLQVNAHQKKGIWRAISNEVRTLRVYGRRRTHCRKQWEDLRRWAWKTPEAQKGMASQRVRGARQTLTPLMTCILAVAFPELDGRLRASHQPQWGDCSDHH</sequence>
<name>A0AAV7T3R9_PLEWA</name>
<evidence type="ECO:0000256" key="1">
    <source>
        <dbReference type="SAM" id="MobiDB-lite"/>
    </source>
</evidence>
<dbReference type="Proteomes" id="UP001066276">
    <property type="component" value="Chromosome 4_1"/>
</dbReference>
<proteinExistence type="predicted"/>
<keyword evidence="3" id="KW-1185">Reference proteome</keyword>
<gene>
    <name evidence="2" type="ORF">NDU88_003120</name>
</gene>
<dbReference type="EMBL" id="JANPWB010000007">
    <property type="protein sequence ID" value="KAJ1171250.1"/>
    <property type="molecule type" value="Genomic_DNA"/>
</dbReference>
<organism evidence="2 3">
    <name type="scientific">Pleurodeles waltl</name>
    <name type="common">Iberian ribbed newt</name>
    <dbReference type="NCBI Taxonomy" id="8319"/>
    <lineage>
        <taxon>Eukaryota</taxon>
        <taxon>Metazoa</taxon>
        <taxon>Chordata</taxon>
        <taxon>Craniata</taxon>
        <taxon>Vertebrata</taxon>
        <taxon>Euteleostomi</taxon>
        <taxon>Amphibia</taxon>
        <taxon>Batrachia</taxon>
        <taxon>Caudata</taxon>
        <taxon>Salamandroidea</taxon>
        <taxon>Salamandridae</taxon>
        <taxon>Pleurodelinae</taxon>
        <taxon>Pleurodeles</taxon>
    </lineage>
</organism>
<evidence type="ECO:0000313" key="2">
    <source>
        <dbReference type="EMBL" id="KAJ1171250.1"/>
    </source>
</evidence>
<dbReference type="AlphaFoldDB" id="A0AAV7T3R9"/>
<reference evidence="2" key="1">
    <citation type="journal article" date="2022" name="bioRxiv">
        <title>Sequencing and chromosome-scale assembly of the giantPleurodeles waltlgenome.</title>
        <authorList>
            <person name="Brown T."/>
            <person name="Elewa A."/>
            <person name="Iarovenko S."/>
            <person name="Subramanian E."/>
            <person name="Araus A.J."/>
            <person name="Petzold A."/>
            <person name="Susuki M."/>
            <person name="Suzuki K.-i.T."/>
            <person name="Hayashi T."/>
            <person name="Toyoda A."/>
            <person name="Oliveira C."/>
            <person name="Osipova E."/>
            <person name="Leigh N.D."/>
            <person name="Simon A."/>
            <person name="Yun M.H."/>
        </authorList>
    </citation>
    <scope>NUCLEOTIDE SEQUENCE</scope>
    <source>
        <strain evidence="2">20211129_DDA</strain>
        <tissue evidence="2">Liver</tissue>
    </source>
</reference>
<protein>
    <submittedName>
        <fullName evidence="2">Uncharacterized protein</fullName>
    </submittedName>
</protein>
<feature type="region of interest" description="Disordered" evidence="1">
    <location>
        <begin position="51"/>
        <end position="97"/>
    </location>
</feature>